<keyword evidence="4 5" id="KW-0472">Membrane</keyword>
<name>A0A432WEX4_9GAMM</name>
<dbReference type="Proteomes" id="UP000287823">
    <property type="component" value="Unassembled WGS sequence"/>
</dbReference>
<dbReference type="InterPro" id="IPR001129">
    <property type="entry name" value="Membr-assoc_MAPEG"/>
</dbReference>
<evidence type="ECO:0000256" key="5">
    <source>
        <dbReference type="SAM" id="Phobius"/>
    </source>
</evidence>
<evidence type="ECO:0000256" key="3">
    <source>
        <dbReference type="ARBA" id="ARBA00022989"/>
    </source>
</evidence>
<evidence type="ECO:0000256" key="4">
    <source>
        <dbReference type="ARBA" id="ARBA00023136"/>
    </source>
</evidence>
<evidence type="ECO:0000313" key="6">
    <source>
        <dbReference type="EMBL" id="RUO32346.1"/>
    </source>
</evidence>
<accession>A0A432WEX4</accession>
<dbReference type="PANTHER" id="PTHR35371">
    <property type="entry name" value="INNER MEMBRANE PROTEIN"/>
    <property type="match status" value="1"/>
</dbReference>
<keyword evidence="7" id="KW-1185">Reference proteome</keyword>
<keyword evidence="2 5" id="KW-0812">Transmembrane</keyword>
<sequence>MIDLTDYRISLLAIGLLLLMVFVQWLIASGRKAREEGAIPGTAPKASDHHSFTFRAWRTHQNTLENLGTMLGASVLAIVVGVSPVLVAWLTWIMLLARVLHMVLYYAIATNTNPSPRSYFFMLAWVANLALLISALVALF</sequence>
<organism evidence="6 7">
    <name type="scientific">Aliidiomarina soli</name>
    <dbReference type="NCBI Taxonomy" id="1928574"/>
    <lineage>
        <taxon>Bacteria</taxon>
        <taxon>Pseudomonadati</taxon>
        <taxon>Pseudomonadota</taxon>
        <taxon>Gammaproteobacteria</taxon>
        <taxon>Alteromonadales</taxon>
        <taxon>Idiomarinaceae</taxon>
        <taxon>Aliidiomarina</taxon>
    </lineage>
</organism>
<dbReference type="Pfam" id="PF01124">
    <property type="entry name" value="MAPEG"/>
    <property type="match status" value="1"/>
</dbReference>
<comment type="subcellular location">
    <subcellularLocation>
        <location evidence="1">Membrane</location>
    </subcellularLocation>
</comment>
<dbReference type="AlphaFoldDB" id="A0A432WEX4"/>
<comment type="caution">
    <text evidence="6">The sequence shown here is derived from an EMBL/GenBank/DDBJ whole genome shotgun (WGS) entry which is preliminary data.</text>
</comment>
<gene>
    <name evidence="6" type="ORF">CWE14_09350</name>
</gene>
<protein>
    <recommendedName>
        <fullName evidence="8">MAPEG family protein</fullName>
    </recommendedName>
</protein>
<dbReference type="SUPFAM" id="SSF161084">
    <property type="entry name" value="MAPEG domain-like"/>
    <property type="match status" value="1"/>
</dbReference>
<dbReference type="InterPro" id="IPR023352">
    <property type="entry name" value="MAPEG-like_dom_sf"/>
</dbReference>
<dbReference type="RefSeq" id="WP_126799134.1">
    <property type="nucleotide sequence ID" value="NZ_PIPO01000004.1"/>
</dbReference>
<evidence type="ECO:0008006" key="8">
    <source>
        <dbReference type="Google" id="ProtNLM"/>
    </source>
</evidence>
<dbReference type="EMBL" id="PIPO01000004">
    <property type="protein sequence ID" value="RUO32346.1"/>
    <property type="molecule type" value="Genomic_DNA"/>
</dbReference>
<evidence type="ECO:0000256" key="1">
    <source>
        <dbReference type="ARBA" id="ARBA00004370"/>
    </source>
</evidence>
<dbReference type="PANTHER" id="PTHR35371:SF1">
    <property type="entry name" value="BLR7753 PROTEIN"/>
    <property type="match status" value="1"/>
</dbReference>
<evidence type="ECO:0000256" key="2">
    <source>
        <dbReference type="ARBA" id="ARBA00022692"/>
    </source>
</evidence>
<feature type="transmembrane region" description="Helical" evidence="5">
    <location>
        <begin position="120"/>
        <end position="139"/>
    </location>
</feature>
<reference evidence="6 7" key="1">
    <citation type="journal article" date="2011" name="Front. Microbiol.">
        <title>Genomic signatures of strain selection and enhancement in Bacillus atrophaeus var. globigii, a historical biowarfare simulant.</title>
        <authorList>
            <person name="Gibbons H.S."/>
            <person name="Broomall S.M."/>
            <person name="McNew L.A."/>
            <person name="Daligault H."/>
            <person name="Chapman C."/>
            <person name="Bruce D."/>
            <person name="Karavis M."/>
            <person name="Krepps M."/>
            <person name="McGregor P.A."/>
            <person name="Hong C."/>
            <person name="Park K.H."/>
            <person name="Akmal A."/>
            <person name="Feldman A."/>
            <person name="Lin J.S."/>
            <person name="Chang W.E."/>
            <person name="Higgs B.W."/>
            <person name="Demirev P."/>
            <person name="Lindquist J."/>
            <person name="Liem A."/>
            <person name="Fochler E."/>
            <person name="Read T.D."/>
            <person name="Tapia R."/>
            <person name="Johnson S."/>
            <person name="Bishop-Lilly K.A."/>
            <person name="Detter C."/>
            <person name="Han C."/>
            <person name="Sozhamannan S."/>
            <person name="Rosenzweig C.N."/>
            <person name="Skowronski E.W."/>
        </authorList>
    </citation>
    <scope>NUCLEOTIDE SEQUENCE [LARGE SCALE GENOMIC DNA]</scope>
    <source>
        <strain evidence="6 7">Y4G10-17</strain>
    </source>
</reference>
<keyword evidence="3 5" id="KW-1133">Transmembrane helix</keyword>
<evidence type="ECO:0000313" key="7">
    <source>
        <dbReference type="Proteomes" id="UP000287823"/>
    </source>
</evidence>
<dbReference type="Gene3D" id="1.20.120.550">
    <property type="entry name" value="Membrane associated eicosanoid/glutathione metabolism-like domain"/>
    <property type="match status" value="1"/>
</dbReference>
<feature type="transmembrane region" description="Helical" evidence="5">
    <location>
        <begin position="6"/>
        <end position="27"/>
    </location>
</feature>
<proteinExistence type="predicted"/>
<dbReference type="GO" id="GO:0016020">
    <property type="term" value="C:membrane"/>
    <property type="evidence" value="ECO:0007669"/>
    <property type="project" value="UniProtKB-SubCell"/>
</dbReference>